<dbReference type="CDD" id="cd23947">
    <property type="entry name" value="PAPS_reductase-like_YbdN"/>
    <property type="match status" value="1"/>
</dbReference>
<dbReference type="Pfam" id="PF12838">
    <property type="entry name" value="Fer4_7"/>
    <property type="match status" value="1"/>
</dbReference>
<organism evidence="2 4">
    <name type="scientific">Methanohalophilus euhalobius</name>
    <dbReference type="NCBI Taxonomy" id="51203"/>
    <lineage>
        <taxon>Archaea</taxon>
        <taxon>Methanobacteriati</taxon>
        <taxon>Methanobacteriota</taxon>
        <taxon>Stenosarchaea group</taxon>
        <taxon>Methanomicrobia</taxon>
        <taxon>Methanosarcinales</taxon>
        <taxon>Methanosarcinaceae</taxon>
        <taxon>Methanohalophilus</taxon>
    </lineage>
</organism>
<dbReference type="EMBL" id="OBDR01000007">
    <property type="protein sequence ID" value="SNY17383.1"/>
    <property type="molecule type" value="Genomic_DNA"/>
</dbReference>
<dbReference type="InterPro" id="IPR014729">
    <property type="entry name" value="Rossmann-like_a/b/a_fold"/>
</dbReference>
<dbReference type="Gene3D" id="3.40.50.620">
    <property type="entry name" value="HUPs"/>
    <property type="match status" value="1"/>
</dbReference>
<gene>
    <name evidence="3" type="ORF">C7960_1095</name>
    <name evidence="2" type="ORF">SAMN06295989_10753</name>
</gene>
<reference evidence="3 5" key="3">
    <citation type="submission" date="2019-03" db="EMBL/GenBank/DDBJ databases">
        <title>Subsurface microbial communities from deep shales in Ohio and West Virginia, USA.</title>
        <authorList>
            <person name="Wrighton K."/>
        </authorList>
    </citation>
    <scope>NUCLEOTIDE SEQUENCE [LARGE SCALE GENOMIC DNA]</scope>
    <source>
        <strain evidence="3 5">WG1_MB</strain>
    </source>
</reference>
<dbReference type="Gene3D" id="3.30.70.20">
    <property type="match status" value="1"/>
</dbReference>
<dbReference type="Gene3D" id="2.30.130.10">
    <property type="entry name" value="PUA domain"/>
    <property type="match status" value="1"/>
</dbReference>
<dbReference type="PROSITE" id="PS50890">
    <property type="entry name" value="PUA"/>
    <property type="match status" value="1"/>
</dbReference>
<dbReference type="Proteomes" id="UP000295404">
    <property type="component" value="Unassembled WGS sequence"/>
</dbReference>
<dbReference type="SUPFAM" id="SSF52402">
    <property type="entry name" value="Adenine nucleotide alpha hydrolases-like"/>
    <property type="match status" value="1"/>
</dbReference>
<dbReference type="PROSITE" id="PS00198">
    <property type="entry name" value="4FE4S_FER_1"/>
    <property type="match status" value="1"/>
</dbReference>
<dbReference type="NCBIfam" id="NF010367">
    <property type="entry name" value="PRK13795.1-2"/>
    <property type="match status" value="1"/>
</dbReference>
<dbReference type="PANTHER" id="PTHR43196">
    <property type="entry name" value="SULFATE ADENYLYLTRANSFERASE SUBUNIT 2"/>
    <property type="match status" value="1"/>
</dbReference>
<dbReference type="Pfam" id="PF01472">
    <property type="entry name" value="PUA"/>
    <property type="match status" value="1"/>
</dbReference>
<dbReference type="NCBIfam" id="NF010368">
    <property type="entry name" value="PRK13795.1-3"/>
    <property type="match status" value="1"/>
</dbReference>
<dbReference type="InterPro" id="IPR002500">
    <property type="entry name" value="PAPS_reduct_dom"/>
</dbReference>
<dbReference type="InterPro" id="IPR015947">
    <property type="entry name" value="PUA-like_sf"/>
</dbReference>
<evidence type="ECO:0000313" key="4">
    <source>
        <dbReference type="Proteomes" id="UP000217726"/>
    </source>
</evidence>
<reference evidence="2" key="1">
    <citation type="submission" date="2017-09" db="EMBL/GenBank/DDBJ databases">
        <authorList>
            <person name="Ehlers B."/>
            <person name="Leendertz F.H."/>
        </authorList>
    </citation>
    <scope>NUCLEOTIDE SEQUENCE [LARGE SCALE GENOMIC DNA]</scope>
    <source>
        <strain evidence="2">WG-1MB</strain>
    </source>
</reference>
<dbReference type="EMBL" id="SMMS01000001">
    <property type="protein sequence ID" value="TCL11894.1"/>
    <property type="molecule type" value="Genomic_DNA"/>
</dbReference>
<keyword evidence="4" id="KW-1185">Reference proteome</keyword>
<dbReference type="InterPro" id="IPR017900">
    <property type="entry name" value="4Fe4S_Fe_S_CS"/>
</dbReference>
<dbReference type="NCBIfam" id="TIGR00451">
    <property type="entry name" value="unchar_dom_2"/>
    <property type="match status" value="1"/>
</dbReference>
<sequence>MSQPVFHGDLLLQWCHSCNVPVLGKKCACGDECVKVNVTPPGDIRPAFLHDIKHINRISKQQFNNPLLDTERVVLLNKAPYEDRMDEIIVDGEVIASIRYEIGKLEWVLLPRLEAGRRILAGTETLTGYVTIEEDVKKFLHKGANLLAPGVLDADPGIQKDDEVIIITPAGEVVATGRARMNGREMMEAKKGTAVKPRWKADTTLKVHDRKPSGWADVIRANRFIMDGAIAEAHTFIQKTIETKDLPISVSYSGGKDSLAVVQLVDECVRDYEMMFADTGLEFPETLENIRHVGNLYSKDVKSISVGDAFWESLDAFGPPAVEMRWCCKVCKLGPISRLIEENYEKGCLTFVGQRKYESTTRARSNRVWKNPWVGNQTAASPIQDWTALHIWLYIFMNELPYNPLYEKGFDRMGCWLCPSSSLGDLKRLKKTHPHYEEKLMKHLYAYAGKTGIDKEWADYGFWRWKTLPANIKKIAEELGINTSPTKYDPTKLTFTSSVGHRPCTTGEMTAEGSFSTALDMEKIRKSGMLLAIGEVKYTDEMAMITRKKDTAQVFATGSVRVRASSKSDAGKLLKDTENSIRRAMGCTGCGVCISKCNRNAIRIKNKIAYIGDKCTHCGKCIEVCPVVKFVRD</sequence>
<proteinExistence type="predicted"/>
<feature type="domain" description="4Fe-4S ferredoxin-type" evidence="1">
    <location>
        <begin position="577"/>
        <end position="605"/>
    </location>
</feature>
<dbReference type="CDD" id="cd21149">
    <property type="entry name" value="PUA_archaeosine_TGT"/>
    <property type="match status" value="1"/>
</dbReference>
<dbReference type="SUPFAM" id="SSF54862">
    <property type="entry name" value="4Fe-4S ferredoxins"/>
    <property type="match status" value="1"/>
</dbReference>
<dbReference type="AlphaFoldDB" id="A0A285G209"/>
<evidence type="ECO:0000259" key="1">
    <source>
        <dbReference type="PROSITE" id="PS51379"/>
    </source>
</evidence>
<name>A0A285G209_9EURY</name>
<dbReference type="InterPro" id="IPR017896">
    <property type="entry name" value="4Fe4S_Fe-S-bd"/>
</dbReference>
<evidence type="ECO:0000313" key="2">
    <source>
        <dbReference type="EMBL" id="SNY17383.1"/>
    </source>
</evidence>
<dbReference type="SMART" id="SM00359">
    <property type="entry name" value="PUA"/>
    <property type="match status" value="1"/>
</dbReference>
<dbReference type="PROSITE" id="PS51379">
    <property type="entry name" value="4FE4S_FER_2"/>
    <property type="match status" value="2"/>
</dbReference>
<dbReference type="PANTHER" id="PTHR43196:SF2">
    <property type="entry name" value="PHOSPHOADENOSINE PHOSPHOSULFATE REDUCTASE"/>
    <property type="match status" value="1"/>
</dbReference>
<evidence type="ECO:0000313" key="3">
    <source>
        <dbReference type="EMBL" id="TCL11894.1"/>
    </source>
</evidence>
<dbReference type="InterPro" id="IPR036974">
    <property type="entry name" value="PUA_sf"/>
</dbReference>
<dbReference type="SUPFAM" id="SSF88697">
    <property type="entry name" value="PUA domain-like"/>
    <property type="match status" value="1"/>
</dbReference>
<dbReference type="OrthoDB" id="5817at2157"/>
<dbReference type="GO" id="GO:0016491">
    <property type="term" value="F:oxidoreductase activity"/>
    <property type="evidence" value="ECO:0007669"/>
    <property type="project" value="UniProtKB-ARBA"/>
</dbReference>
<dbReference type="RefSeq" id="WP_096712546.1">
    <property type="nucleotide sequence ID" value="NZ_OBDR01000007.1"/>
</dbReference>
<evidence type="ECO:0000313" key="5">
    <source>
        <dbReference type="Proteomes" id="UP000295404"/>
    </source>
</evidence>
<feature type="domain" description="4Fe-4S ferredoxin-type" evidence="1">
    <location>
        <begin position="606"/>
        <end position="633"/>
    </location>
</feature>
<dbReference type="InterPro" id="IPR004521">
    <property type="entry name" value="Uncharacterised_CHP00451"/>
</dbReference>
<dbReference type="Pfam" id="PF01507">
    <property type="entry name" value="PAPS_reduct"/>
    <property type="match status" value="1"/>
</dbReference>
<dbReference type="InterPro" id="IPR050128">
    <property type="entry name" value="Sulfate_adenylyltrnsfr_sub2"/>
</dbReference>
<dbReference type="Proteomes" id="UP000217726">
    <property type="component" value="Unassembled WGS sequence"/>
</dbReference>
<dbReference type="GO" id="GO:0003723">
    <property type="term" value="F:RNA binding"/>
    <property type="evidence" value="ECO:0007669"/>
    <property type="project" value="InterPro"/>
</dbReference>
<dbReference type="InterPro" id="IPR002478">
    <property type="entry name" value="PUA"/>
</dbReference>
<reference evidence="4" key="2">
    <citation type="submission" date="2017-09" db="EMBL/GenBank/DDBJ databases">
        <authorList>
            <person name="Varghese N."/>
            <person name="Submissions S."/>
        </authorList>
    </citation>
    <scope>NUCLEOTIDE SEQUENCE [LARGE SCALE GENOMIC DNA]</scope>
    <source>
        <strain evidence="4">WG-1MB</strain>
    </source>
</reference>
<protein>
    <submittedName>
        <fullName evidence="2">Phosphoadenosine phosphosulfate reductase</fullName>
    </submittedName>
</protein>
<accession>A0A285G209</accession>